<dbReference type="VEuPathDB" id="FungiDB:VP01_576g4"/>
<dbReference type="EMBL" id="LAVV01011018">
    <property type="protein sequence ID" value="KNZ48295.1"/>
    <property type="molecule type" value="Genomic_DNA"/>
</dbReference>
<gene>
    <name evidence="2" type="ORF">VP01_576g4</name>
</gene>
<evidence type="ECO:0000313" key="2">
    <source>
        <dbReference type="EMBL" id="KNZ48295.1"/>
    </source>
</evidence>
<feature type="chain" id="PRO_5005567737" evidence="1">
    <location>
        <begin position="28"/>
        <end position="467"/>
    </location>
</feature>
<protein>
    <submittedName>
        <fullName evidence="2">Uncharacterized protein</fullName>
    </submittedName>
</protein>
<comment type="caution">
    <text evidence="2">The sequence shown here is derived from an EMBL/GenBank/DDBJ whole genome shotgun (WGS) entry which is preliminary data.</text>
</comment>
<evidence type="ECO:0000256" key="1">
    <source>
        <dbReference type="SAM" id="SignalP"/>
    </source>
</evidence>
<evidence type="ECO:0000313" key="3">
    <source>
        <dbReference type="Proteomes" id="UP000037035"/>
    </source>
</evidence>
<dbReference type="OrthoDB" id="10289791at2759"/>
<feature type="signal peptide" evidence="1">
    <location>
        <begin position="1"/>
        <end position="27"/>
    </location>
</feature>
<reference evidence="2 3" key="1">
    <citation type="submission" date="2015-08" db="EMBL/GenBank/DDBJ databases">
        <title>Next Generation Sequencing and Analysis of the Genome of Puccinia sorghi L Schw, the Causal Agent of Maize Common Rust.</title>
        <authorList>
            <person name="Rochi L."/>
            <person name="Burguener G."/>
            <person name="Darino M."/>
            <person name="Turjanski A."/>
            <person name="Kreff E."/>
            <person name="Dieguez M.J."/>
            <person name="Sacco F."/>
        </authorList>
    </citation>
    <scope>NUCLEOTIDE SEQUENCE [LARGE SCALE GENOMIC DNA]</scope>
    <source>
        <strain evidence="2 3">RO10H11247</strain>
    </source>
</reference>
<sequence>MNFPQFLLDLSLGILALMGSWTTQIRAIPTPSFSSLDQLLPEAQMYHHAEEQRPAHDALQTLTLERQIMGHGGKGSDNMYHHVLVEDHDHPESLFGKLPILIFLGLSFFLANCHLPHSFSDFRFATDQLTGSVDNDGTPNSLTKPITVEDPLEEEFLAALRYAGFDITDDQVKLKKHSINQHFNIPYLHESAEPIPAHQHHVTSSSSGTIEIEPTRSQSPIENPVAVKSKNSMAAAVIIDPSDPAIQRLHAEDQSGWMSQQIDRFMCGYTQNLQESRALIARVYSTPNQFQTKPGKPGMVTSTFHWIFNADGSAPCDVSQMVESATSLVTRMAHLHVNFLSKLGFINQETIRIQNELLLRWLSDLIFHPPTGFPLIGVTTAEQAAQVEANKEPSIRSLCVLILSYYLSGSKAHGNINFLSSILIRFWYRETKVLKLLFNRLEDLDAAINQSIITATALASYPHTTSP</sequence>
<keyword evidence="1" id="KW-0732">Signal</keyword>
<accession>A0A0L6UKF9</accession>
<proteinExistence type="predicted"/>
<organism evidence="2 3">
    <name type="scientific">Puccinia sorghi</name>
    <dbReference type="NCBI Taxonomy" id="27349"/>
    <lineage>
        <taxon>Eukaryota</taxon>
        <taxon>Fungi</taxon>
        <taxon>Dikarya</taxon>
        <taxon>Basidiomycota</taxon>
        <taxon>Pucciniomycotina</taxon>
        <taxon>Pucciniomycetes</taxon>
        <taxon>Pucciniales</taxon>
        <taxon>Pucciniaceae</taxon>
        <taxon>Puccinia</taxon>
    </lineage>
</organism>
<dbReference type="AlphaFoldDB" id="A0A0L6UKF9"/>
<dbReference type="Proteomes" id="UP000037035">
    <property type="component" value="Unassembled WGS sequence"/>
</dbReference>
<keyword evidence="3" id="KW-1185">Reference proteome</keyword>
<name>A0A0L6UKF9_9BASI</name>